<dbReference type="EMBL" id="LR797282">
    <property type="protein sequence ID" value="CAB4199213.1"/>
    <property type="molecule type" value="Genomic_DNA"/>
</dbReference>
<evidence type="ECO:0000313" key="1">
    <source>
        <dbReference type="EMBL" id="CAB4186561.1"/>
    </source>
</evidence>
<dbReference type="EMBL" id="LR797464">
    <property type="protein sequence ID" value="CAB4218279.1"/>
    <property type="molecule type" value="Genomic_DNA"/>
</dbReference>
<sequence>MKKPARTIVLETLNRVNAMINSHSNALVISRSGNVDPETAYIELVRELLDLSKD</sequence>
<name>A0A6J5QYT8_9CAUD</name>
<organism evidence="1">
    <name type="scientific">uncultured Caudovirales phage</name>
    <dbReference type="NCBI Taxonomy" id="2100421"/>
    <lineage>
        <taxon>Viruses</taxon>
        <taxon>Duplodnaviria</taxon>
        <taxon>Heunggongvirae</taxon>
        <taxon>Uroviricota</taxon>
        <taxon>Caudoviricetes</taxon>
        <taxon>Peduoviridae</taxon>
        <taxon>Maltschvirus</taxon>
        <taxon>Maltschvirus maltsch</taxon>
    </lineage>
</organism>
<evidence type="ECO:0000313" key="3">
    <source>
        <dbReference type="EMBL" id="CAB4218279.1"/>
    </source>
</evidence>
<gene>
    <name evidence="1" type="ORF">UFOVP1150_10</name>
    <name evidence="2" type="ORF">UFOVP1329_29</name>
    <name evidence="3" type="ORF">UFOVP1595_7</name>
</gene>
<proteinExistence type="predicted"/>
<accession>A0A6J5QYT8</accession>
<reference evidence="1" key="1">
    <citation type="submission" date="2020-05" db="EMBL/GenBank/DDBJ databases">
        <authorList>
            <person name="Chiriac C."/>
            <person name="Salcher M."/>
            <person name="Ghai R."/>
            <person name="Kavagutti S V."/>
        </authorList>
    </citation>
    <scope>NUCLEOTIDE SEQUENCE</scope>
</reference>
<evidence type="ECO:0000313" key="2">
    <source>
        <dbReference type="EMBL" id="CAB4199213.1"/>
    </source>
</evidence>
<dbReference type="EMBL" id="LR797098">
    <property type="protein sequence ID" value="CAB4186561.1"/>
    <property type="molecule type" value="Genomic_DNA"/>
</dbReference>
<protein>
    <submittedName>
        <fullName evidence="1">Uncharacterized protein</fullName>
    </submittedName>
</protein>